<feature type="domain" description="NADPH-dependent FMN reductase-like" evidence="1">
    <location>
        <begin position="5"/>
        <end position="143"/>
    </location>
</feature>
<dbReference type="PANTHER" id="PTHR30543">
    <property type="entry name" value="CHROMATE REDUCTASE"/>
    <property type="match status" value="1"/>
</dbReference>
<name>A0A926GP81_9RHOB</name>
<dbReference type="EMBL" id="JACOQL010000003">
    <property type="protein sequence ID" value="MBC9247460.1"/>
    <property type="molecule type" value="Genomic_DNA"/>
</dbReference>
<dbReference type="Proteomes" id="UP000608594">
    <property type="component" value="Unassembled WGS sequence"/>
</dbReference>
<dbReference type="InterPro" id="IPR029039">
    <property type="entry name" value="Flavoprotein-like_sf"/>
</dbReference>
<protein>
    <submittedName>
        <fullName evidence="2">NAD(P)H-dependent oxidoreductase</fullName>
    </submittedName>
</protein>
<keyword evidence="3" id="KW-1185">Reference proteome</keyword>
<sequence length="190" mass="21025">MLNLQIIIGSVRQGRGGLSVAEWFEDIARKDTRFTVERVDLAELNLPIMDEPNHPRLQRYTHDHTKRFSEIITRGDAYVFVTTEYNYAIPGALKNALDYLGPEWAGKPMCAVAYGGVSGAARAVEDLRRVAVALKMIPLVQGVVCPLYAQQRDDEGRFHGNQTQTEAAAETLNILAEMGAVLKARRLAAA</sequence>
<dbReference type="Pfam" id="PF03358">
    <property type="entry name" value="FMN_red"/>
    <property type="match status" value="1"/>
</dbReference>
<accession>A0A926GP81</accession>
<evidence type="ECO:0000313" key="3">
    <source>
        <dbReference type="Proteomes" id="UP000608594"/>
    </source>
</evidence>
<gene>
    <name evidence="2" type="ORF">H4P12_12225</name>
</gene>
<dbReference type="PANTHER" id="PTHR30543:SF21">
    <property type="entry name" value="NAD(P)H-DEPENDENT FMN REDUCTASE LOT6"/>
    <property type="match status" value="1"/>
</dbReference>
<dbReference type="Gene3D" id="3.40.50.360">
    <property type="match status" value="1"/>
</dbReference>
<dbReference type="GO" id="GO:0016491">
    <property type="term" value="F:oxidoreductase activity"/>
    <property type="evidence" value="ECO:0007669"/>
    <property type="project" value="InterPro"/>
</dbReference>
<dbReference type="RefSeq" id="WP_187793935.1">
    <property type="nucleotide sequence ID" value="NZ_JACOQL010000003.1"/>
</dbReference>
<dbReference type="InterPro" id="IPR005025">
    <property type="entry name" value="FMN_Rdtase-like_dom"/>
</dbReference>
<proteinExistence type="predicted"/>
<dbReference type="InterPro" id="IPR050712">
    <property type="entry name" value="NAD(P)H-dep_reductase"/>
</dbReference>
<evidence type="ECO:0000313" key="2">
    <source>
        <dbReference type="EMBL" id="MBC9247460.1"/>
    </source>
</evidence>
<organism evidence="2 3">
    <name type="scientific">Paracoccus amoyensis</name>
    <dbReference type="NCBI Taxonomy" id="2760093"/>
    <lineage>
        <taxon>Bacteria</taxon>
        <taxon>Pseudomonadati</taxon>
        <taxon>Pseudomonadota</taxon>
        <taxon>Alphaproteobacteria</taxon>
        <taxon>Rhodobacterales</taxon>
        <taxon>Paracoccaceae</taxon>
        <taxon>Paracoccus</taxon>
    </lineage>
</organism>
<reference evidence="2" key="1">
    <citation type="submission" date="2020-08" db="EMBL/GenBank/DDBJ databases">
        <title>Paracoccus amoyensis sp. nov., isolated from the surface seawater at coast of Xiamen, Fujian.</title>
        <authorList>
            <person name="Lyu L."/>
        </authorList>
    </citation>
    <scope>NUCLEOTIDE SEQUENCE</scope>
    <source>
        <strain evidence="2">11-3</strain>
    </source>
</reference>
<dbReference type="GO" id="GO:0005829">
    <property type="term" value="C:cytosol"/>
    <property type="evidence" value="ECO:0007669"/>
    <property type="project" value="TreeGrafter"/>
</dbReference>
<dbReference type="SUPFAM" id="SSF52218">
    <property type="entry name" value="Flavoproteins"/>
    <property type="match status" value="1"/>
</dbReference>
<dbReference type="GO" id="GO:0010181">
    <property type="term" value="F:FMN binding"/>
    <property type="evidence" value="ECO:0007669"/>
    <property type="project" value="TreeGrafter"/>
</dbReference>
<dbReference type="AlphaFoldDB" id="A0A926GP81"/>
<comment type="caution">
    <text evidence="2">The sequence shown here is derived from an EMBL/GenBank/DDBJ whole genome shotgun (WGS) entry which is preliminary data.</text>
</comment>
<evidence type="ECO:0000259" key="1">
    <source>
        <dbReference type="Pfam" id="PF03358"/>
    </source>
</evidence>